<reference evidence="2 3" key="1">
    <citation type="journal article" date="2016" name="Nat. Commun.">
        <title>Thousands of microbial genomes shed light on interconnected biogeochemical processes in an aquifer system.</title>
        <authorList>
            <person name="Anantharaman K."/>
            <person name="Brown C.T."/>
            <person name="Hug L.A."/>
            <person name="Sharon I."/>
            <person name="Castelle C.J."/>
            <person name="Probst A.J."/>
            <person name="Thomas B.C."/>
            <person name="Singh A."/>
            <person name="Wilkins M.J."/>
            <person name="Karaoz U."/>
            <person name="Brodie E.L."/>
            <person name="Williams K.H."/>
            <person name="Hubbard S.S."/>
            <person name="Banfield J.F."/>
        </authorList>
    </citation>
    <scope>NUCLEOTIDE SEQUENCE [LARGE SCALE GENOMIC DNA]</scope>
</reference>
<evidence type="ECO:0000313" key="2">
    <source>
        <dbReference type="EMBL" id="OGG41659.1"/>
    </source>
</evidence>
<feature type="transmembrane region" description="Helical" evidence="1">
    <location>
        <begin position="388"/>
        <end position="405"/>
    </location>
</feature>
<feature type="transmembrane region" description="Helical" evidence="1">
    <location>
        <begin position="110"/>
        <end position="132"/>
    </location>
</feature>
<evidence type="ECO:0008006" key="4">
    <source>
        <dbReference type="Google" id="ProtNLM"/>
    </source>
</evidence>
<gene>
    <name evidence="2" type="ORF">A2837_00260</name>
</gene>
<feature type="transmembrane region" description="Helical" evidence="1">
    <location>
        <begin position="490"/>
        <end position="510"/>
    </location>
</feature>
<proteinExistence type="predicted"/>
<feature type="transmembrane region" description="Helical" evidence="1">
    <location>
        <begin position="241"/>
        <end position="261"/>
    </location>
</feature>
<feature type="transmembrane region" description="Helical" evidence="1">
    <location>
        <begin position="211"/>
        <end position="229"/>
    </location>
</feature>
<dbReference type="AlphaFoldDB" id="A0A1F6BXI5"/>
<dbReference type="Proteomes" id="UP000176322">
    <property type="component" value="Unassembled WGS sequence"/>
</dbReference>
<feature type="transmembrane region" description="Helical" evidence="1">
    <location>
        <begin position="190"/>
        <end position="205"/>
    </location>
</feature>
<name>A0A1F6BXI5_9BACT</name>
<keyword evidence="1" id="KW-0812">Transmembrane</keyword>
<dbReference type="EMBL" id="MFKO01000004">
    <property type="protein sequence ID" value="OGG41659.1"/>
    <property type="molecule type" value="Genomic_DNA"/>
</dbReference>
<feature type="transmembrane region" description="Helical" evidence="1">
    <location>
        <begin position="6"/>
        <end position="23"/>
    </location>
</feature>
<accession>A0A1F6BXI5</accession>
<dbReference type="STRING" id="1798475.A2837_00260"/>
<organism evidence="2 3">
    <name type="scientific">Candidatus Kaiserbacteria bacterium RIFCSPHIGHO2_01_FULL_46_22</name>
    <dbReference type="NCBI Taxonomy" id="1798475"/>
    <lineage>
        <taxon>Bacteria</taxon>
        <taxon>Candidatus Kaiseribacteriota</taxon>
    </lineage>
</organism>
<feature type="transmembrane region" description="Helical" evidence="1">
    <location>
        <begin position="169"/>
        <end position="185"/>
    </location>
</feature>
<protein>
    <recommendedName>
        <fullName evidence="4">Glycosyltransferase RgtA/B/C/D-like domain-containing protein</fullName>
    </recommendedName>
</protein>
<feature type="transmembrane region" description="Helical" evidence="1">
    <location>
        <begin position="356"/>
        <end position="376"/>
    </location>
</feature>
<evidence type="ECO:0000313" key="3">
    <source>
        <dbReference type="Proteomes" id="UP000176322"/>
    </source>
</evidence>
<keyword evidence="1" id="KW-1133">Transmembrane helix</keyword>
<feature type="transmembrane region" description="Helical" evidence="1">
    <location>
        <begin position="144"/>
        <end position="163"/>
    </location>
</feature>
<evidence type="ECO:0000256" key="1">
    <source>
        <dbReference type="SAM" id="Phobius"/>
    </source>
</evidence>
<sequence length="516" mass="56698">MKKSNWSAIGVYIIALIVLALALRGLPGNPTPQEITTPTWTENGPLELSPERGRFALLMSLADNHSFHFSVPIARMATPDLGYSNGNYVSLFAPGVSFLLVPGYELGKYFGFSQVGAFAGIGLIALINSLLVRAIAVRLGVHRWAAAAGAIVFLFGTPAFSYAVAPYQHHLSVFLILSSIFLLLGKQTRTALASVWFLIALAIPIDYPNLILLFPIAVWALSAGLGVVYQKEKVTMRFRVTYLLPIMSVLLPLAFFCWVNFESYGDPFQLAGTVASVKSIDANGLPAAPSDAGTEDLQQFTKPESQDKAAVHFFETRNLLNGFYIHLFSPDRGVIAYAPVMLIGLVGLWIMKKKSIASYVVMLSIIALDVLLYSMWGDPWGGWAFGSRYLIPSYALLAIGLAFVFDRYKKNIIVLLFLGIVSLYGIAVSTMGAVTSNANPPQIAVLSLEKQTNRVEKYTVERSYDILKSNHSKSFVFAYKAHAYMTAMQYYYVVVGVIAVLFVVVVINIFRYGNDI</sequence>
<feature type="transmembrane region" description="Helical" evidence="1">
    <location>
        <begin position="334"/>
        <end position="351"/>
    </location>
</feature>
<keyword evidence="1" id="KW-0472">Membrane</keyword>
<feature type="transmembrane region" description="Helical" evidence="1">
    <location>
        <begin position="412"/>
        <end position="434"/>
    </location>
</feature>
<comment type="caution">
    <text evidence="2">The sequence shown here is derived from an EMBL/GenBank/DDBJ whole genome shotgun (WGS) entry which is preliminary data.</text>
</comment>